<evidence type="ECO:0000256" key="3">
    <source>
        <dbReference type="ARBA" id="ARBA00023295"/>
    </source>
</evidence>
<dbReference type="GO" id="GO:0005980">
    <property type="term" value="P:glycogen catabolic process"/>
    <property type="evidence" value="ECO:0007669"/>
    <property type="project" value="InterPro"/>
</dbReference>
<accession>A0A9X2W0U4</accession>
<protein>
    <submittedName>
        <fullName evidence="6">Glycogen debranching protein GlgX</fullName>
    </submittedName>
</protein>
<comment type="caution">
    <text evidence="6">The sequence shown here is derived from an EMBL/GenBank/DDBJ whole genome shotgun (WGS) entry which is preliminary data.</text>
</comment>
<dbReference type="EMBL" id="JAOAMV010000003">
    <property type="protein sequence ID" value="MCT2558957.1"/>
    <property type="molecule type" value="Genomic_DNA"/>
</dbReference>
<dbReference type="InterPro" id="IPR013783">
    <property type="entry name" value="Ig-like_fold"/>
</dbReference>
<keyword evidence="7" id="KW-1185">Reference proteome</keyword>
<proteinExistence type="inferred from homology"/>
<dbReference type="InterPro" id="IPR017853">
    <property type="entry name" value="GH"/>
</dbReference>
<dbReference type="Pfam" id="PF02922">
    <property type="entry name" value="CBM_48"/>
    <property type="match status" value="1"/>
</dbReference>
<dbReference type="Gene3D" id="3.20.20.80">
    <property type="entry name" value="Glycosidases"/>
    <property type="match status" value="1"/>
</dbReference>
<name>A0A9X2W0U4_9SPHN</name>
<organism evidence="6 7">
    <name type="scientific">Tsuneonella litorea</name>
    <dbReference type="NCBI Taxonomy" id="2976475"/>
    <lineage>
        <taxon>Bacteria</taxon>
        <taxon>Pseudomonadati</taxon>
        <taxon>Pseudomonadota</taxon>
        <taxon>Alphaproteobacteria</taxon>
        <taxon>Sphingomonadales</taxon>
        <taxon>Erythrobacteraceae</taxon>
        <taxon>Tsuneonella</taxon>
    </lineage>
</organism>
<dbReference type="PANTHER" id="PTHR43002">
    <property type="entry name" value="GLYCOGEN DEBRANCHING ENZYME"/>
    <property type="match status" value="1"/>
</dbReference>
<dbReference type="Proteomes" id="UP001142648">
    <property type="component" value="Unassembled WGS sequence"/>
</dbReference>
<reference evidence="6" key="1">
    <citation type="submission" date="2022-09" db="EMBL/GenBank/DDBJ databases">
        <title>The genome sequence of Tsuneonella sp. YG55.</title>
        <authorList>
            <person name="Liu Y."/>
        </authorList>
    </citation>
    <scope>NUCLEOTIDE SEQUENCE</scope>
    <source>
        <strain evidence="6">YG55</strain>
    </source>
</reference>
<gene>
    <name evidence="6" type="primary">glgX</name>
    <name evidence="6" type="ORF">N0B51_08190</name>
</gene>
<dbReference type="InterPro" id="IPR014756">
    <property type="entry name" value="Ig_E-set"/>
</dbReference>
<evidence type="ECO:0000259" key="5">
    <source>
        <dbReference type="SMART" id="SM00642"/>
    </source>
</evidence>
<dbReference type="Gene3D" id="2.60.40.10">
    <property type="entry name" value="Immunoglobulins"/>
    <property type="match status" value="1"/>
</dbReference>
<dbReference type="CDD" id="cd02856">
    <property type="entry name" value="E_set_GDE_Isoamylase_N"/>
    <property type="match status" value="1"/>
</dbReference>
<dbReference type="InterPro" id="IPR004193">
    <property type="entry name" value="Glyco_hydro_13_N"/>
</dbReference>
<comment type="similarity">
    <text evidence="1">Belongs to the glycosyl hydrolase 13 family.</text>
</comment>
<dbReference type="InterPro" id="IPR006047">
    <property type="entry name" value="GH13_cat_dom"/>
</dbReference>
<feature type="compositionally biased region" description="Basic and acidic residues" evidence="4">
    <location>
        <begin position="434"/>
        <end position="447"/>
    </location>
</feature>
<evidence type="ECO:0000313" key="7">
    <source>
        <dbReference type="Proteomes" id="UP001142648"/>
    </source>
</evidence>
<dbReference type="RefSeq" id="WP_259961818.1">
    <property type="nucleotide sequence ID" value="NZ_JAOAMV010000003.1"/>
</dbReference>
<evidence type="ECO:0000313" key="6">
    <source>
        <dbReference type="EMBL" id="MCT2558957.1"/>
    </source>
</evidence>
<dbReference type="SUPFAM" id="SSF51445">
    <property type="entry name" value="(Trans)glycosidases"/>
    <property type="match status" value="1"/>
</dbReference>
<dbReference type="SUPFAM" id="SSF81296">
    <property type="entry name" value="E set domains"/>
    <property type="match status" value="1"/>
</dbReference>
<evidence type="ECO:0000256" key="2">
    <source>
        <dbReference type="ARBA" id="ARBA00022801"/>
    </source>
</evidence>
<keyword evidence="2" id="KW-0378">Hydrolase</keyword>
<evidence type="ECO:0000256" key="4">
    <source>
        <dbReference type="SAM" id="MobiDB-lite"/>
    </source>
</evidence>
<dbReference type="NCBIfam" id="TIGR02100">
    <property type="entry name" value="glgX_debranch"/>
    <property type="match status" value="1"/>
</dbReference>
<dbReference type="SMART" id="SM00642">
    <property type="entry name" value="Aamy"/>
    <property type="match status" value="1"/>
</dbReference>
<keyword evidence="3" id="KW-0326">Glycosidase</keyword>
<dbReference type="InterPro" id="IPR011837">
    <property type="entry name" value="Glycogen_debranch_GlgX"/>
</dbReference>
<feature type="region of interest" description="Disordered" evidence="4">
    <location>
        <begin position="434"/>
        <end position="461"/>
    </location>
</feature>
<dbReference type="AlphaFoldDB" id="A0A9X2W0U4"/>
<dbReference type="GO" id="GO:0004135">
    <property type="term" value="F:amylo-alpha-1,6-glucosidase activity"/>
    <property type="evidence" value="ECO:0007669"/>
    <property type="project" value="InterPro"/>
</dbReference>
<dbReference type="CDD" id="cd11326">
    <property type="entry name" value="AmyAc_Glg_debranch"/>
    <property type="match status" value="1"/>
</dbReference>
<sequence>MGAVVSDGRTRFKVRSPRADALFLCLFDAQGREERVAMERDGAEHWLVEVAEDLTGRAYGYRARGEWNPAEGLWFDEAKLLVDPHATQLDRRFTADRALTERGVDTAHLVPRAIVMRAYERVPKKAPLFRRGGLVYELNVRAFTMRHPEVPDEVRGTVAALGHPAVVAHLKKIGVTAVELMPVIAWMNEPHLGPLGLVNAWGYNPVAFMALDPGLCPGGVRELARTVETLHGAGIGVLLDLVFNHTGEGDAGGNIVCLRGLDDSAYARAPDGALVNDSGCGNTVDFGQDWIRELALDTMRHFVARCGIDGFRFDLAPIMARSPGFDPDAPIFAAMAEDEWLHDRVFIAEPWDIGPGGYQLGNFPSTWLEWNDRFRDDVRRYWNSPLNDGGGNHSALAHRLAGSDDLFGRDYRSVNFVAAHDGFTLADSVMYNDRHNEANGEGNRDGHGANYSNNHGAEGPTDDPAIIEARGATIRAILGTLFASTGTIMLTAGDEFGRTQRGNNNAYCQDNEIGWVDWAARDTDIEDHVAELSRKRRDRFARFPKGGTWLRLDGEPMDEGAWSYHGTPGFAYRPPDGAMHPGFTVDRDRRRVVIGQLPD</sequence>
<evidence type="ECO:0000256" key="1">
    <source>
        <dbReference type="ARBA" id="ARBA00008061"/>
    </source>
</evidence>
<feature type="domain" description="Glycosyl hydrolase family 13 catalytic" evidence="5">
    <location>
        <begin position="137"/>
        <end position="541"/>
    </location>
</feature>
<dbReference type="InterPro" id="IPR044505">
    <property type="entry name" value="GlgX_Isoamylase_N_E_set"/>
</dbReference>